<dbReference type="SUPFAM" id="SSF159888">
    <property type="entry name" value="YdhG-like"/>
    <property type="match status" value="1"/>
</dbReference>
<dbReference type="Pfam" id="PF08818">
    <property type="entry name" value="DUF1801"/>
    <property type="match status" value="1"/>
</dbReference>
<evidence type="ECO:0000313" key="3">
    <source>
        <dbReference type="Proteomes" id="UP000239366"/>
    </source>
</evidence>
<gene>
    <name evidence="2" type="ORF">BST99_00935</name>
</gene>
<proteinExistence type="predicted"/>
<keyword evidence="3" id="KW-1185">Reference proteome</keyword>
<dbReference type="AlphaFoldDB" id="A0A2S7TB38"/>
<dbReference type="InterPro" id="IPR014922">
    <property type="entry name" value="YdhG-like"/>
</dbReference>
<evidence type="ECO:0000259" key="1">
    <source>
        <dbReference type="Pfam" id="PF08818"/>
    </source>
</evidence>
<evidence type="ECO:0000313" key="2">
    <source>
        <dbReference type="EMBL" id="PQJ16717.1"/>
    </source>
</evidence>
<dbReference type="OrthoDB" id="670608at2"/>
<feature type="domain" description="YdhG-like" evidence="1">
    <location>
        <begin position="16"/>
        <end position="112"/>
    </location>
</feature>
<accession>A0A2S7TB38</accession>
<sequence length="122" mass="14748">MNPAEDYILQQKEPYREILLFLQQFIERQIPSIQLKYKYKIPFFDYKDRPFCYLNVPRKKTYVELGFWHAAHLTLHPEHLHSDGRKVMRSLRFHSLEAIDPQVLEDLLQEAVSKSHLGFYKK</sequence>
<protein>
    <submittedName>
        <fullName evidence="2">2-dehydro-3-deoxyphosphooctonate aldolase</fullName>
    </submittedName>
</protein>
<dbReference type="Gene3D" id="3.90.1150.200">
    <property type="match status" value="1"/>
</dbReference>
<dbReference type="EMBL" id="MQVX01000001">
    <property type="protein sequence ID" value="PQJ16717.1"/>
    <property type="molecule type" value="Genomic_DNA"/>
</dbReference>
<name>A0A2S7TB38_9FLAO</name>
<dbReference type="Proteomes" id="UP000239366">
    <property type="component" value="Unassembled WGS sequence"/>
</dbReference>
<comment type="caution">
    <text evidence="2">The sequence shown here is derived from an EMBL/GenBank/DDBJ whole genome shotgun (WGS) entry which is preliminary data.</text>
</comment>
<reference evidence="3" key="1">
    <citation type="submission" date="2016-11" db="EMBL/GenBank/DDBJ databases">
        <title>Trade-off between light-utilization and light-protection in marine flavobacteria.</title>
        <authorList>
            <person name="Kumagai Y."/>
            <person name="Yoshizawa S."/>
            <person name="Kogure K."/>
        </authorList>
    </citation>
    <scope>NUCLEOTIDE SEQUENCE [LARGE SCALE GENOMIC DNA]</scope>
    <source>
        <strain evidence="3">SG-18</strain>
    </source>
</reference>
<organism evidence="2 3">
    <name type="scientific">Aureicoccus marinus</name>
    <dbReference type="NCBI Taxonomy" id="754435"/>
    <lineage>
        <taxon>Bacteria</taxon>
        <taxon>Pseudomonadati</taxon>
        <taxon>Bacteroidota</taxon>
        <taxon>Flavobacteriia</taxon>
        <taxon>Flavobacteriales</taxon>
        <taxon>Flavobacteriaceae</taxon>
        <taxon>Aureicoccus</taxon>
    </lineage>
</organism>